<reference evidence="2 3" key="1">
    <citation type="submission" date="2018-02" db="EMBL/GenBank/DDBJ databases">
        <title>The genomes of Aspergillus section Nigri reveals drivers in fungal speciation.</title>
        <authorList>
            <consortium name="DOE Joint Genome Institute"/>
            <person name="Vesth T.C."/>
            <person name="Nybo J."/>
            <person name="Theobald S."/>
            <person name="Brandl J."/>
            <person name="Frisvad J.C."/>
            <person name="Nielsen K.F."/>
            <person name="Lyhne E.K."/>
            <person name="Kogle M.E."/>
            <person name="Kuo A."/>
            <person name="Riley R."/>
            <person name="Clum A."/>
            <person name="Nolan M."/>
            <person name="Lipzen A."/>
            <person name="Salamov A."/>
            <person name="Henrissat B."/>
            <person name="Wiebenga A."/>
            <person name="De vries R.P."/>
            <person name="Grigoriev I.V."/>
            <person name="Mortensen U.H."/>
            <person name="Andersen M.R."/>
            <person name="Baker S.E."/>
        </authorList>
    </citation>
    <scope>NUCLEOTIDE SEQUENCE [LARGE SCALE GENOMIC DNA]</scope>
    <source>
        <strain evidence="2 3">CBS 121593</strain>
    </source>
</reference>
<dbReference type="Proteomes" id="UP000249402">
    <property type="component" value="Unassembled WGS sequence"/>
</dbReference>
<organism evidence="2 3">
    <name type="scientific">Aspergillus ibericus CBS 121593</name>
    <dbReference type="NCBI Taxonomy" id="1448316"/>
    <lineage>
        <taxon>Eukaryota</taxon>
        <taxon>Fungi</taxon>
        <taxon>Dikarya</taxon>
        <taxon>Ascomycota</taxon>
        <taxon>Pezizomycotina</taxon>
        <taxon>Eurotiomycetes</taxon>
        <taxon>Eurotiomycetidae</taxon>
        <taxon>Eurotiales</taxon>
        <taxon>Aspergillaceae</taxon>
        <taxon>Aspergillus</taxon>
        <taxon>Aspergillus subgen. Circumdati</taxon>
    </lineage>
</organism>
<dbReference type="EMBL" id="KZ824428">
    <property type="protein sequence ID" value="RAL03254.1"/>
    <property type="molecule type" value="Genomic_DNA"/>
</dbReference>
<dbReference type="AlphaFoldDB" id="A0A395HAN1"/>
<dbReference type="OrthoDB" id="5397502at2759"/>
<keyword evidence="3" id="KW-1185">Reference proteome</keyword>
<sequence length="214" mass="24757">MLTFIFQLLHDRIYEHGAIHDCDTYYINSSDRPESKSLHTSAIISHPSSFLANLSNHYPSINIHDIRGTLDYNYPSIIHSNSNNINRNPLLHTATPNQRPLRSQPNKRPHLEQHRRPMTTLFYNSSDPYAWWVGENWSHYMGEIKRTDITKPLEFCHTAMTVLFRECIVDKGYYGGTWVSEQEMYNISDLVYPESPSGSFFPASDTDIKASFAL</sequence>
<proteinExistence type="predicted"/>
<evidence type="ECO:0000256" key="1">
    <source>
        <dbReference type="SAM" id="MobiDB-lite"/>
    </source>
</evidence>
<accession>A0A395HAN1</accession>
<protein>
    <submittedName>
        <fullName evidence="2">Uncharacterized protein</fullName>
    </submittedName>
</protein>
<feature type="region of interest" description="Disordered" evidence="1">
    <location>
        <begin position="87"/>
        <end position="117"/>
    </location>
</feature>
<dbReference type="VEuPathDB" id="FungiDB:BO80DRAFT_471033"/>
<evidence type="ECO:0000313" key="3">
    <source>
        <dbReference type="Proteomes" id="UP000249402"/>
    </source>
</evidence>
<evidence type="ECO:0000313" key="2">
    <source>
        <dbReference type="EMBL" id="RAL03254.1"/>
    </source>
</evidence>
<gene>
    <name evidence="2" type="ORF">BO80DRAFT_471033</name>
</gene>
<dbReference type="RefSeq" id="XP_025577581.1">
    <property type="nucleotide sequence ID" value="XM_025723087.1"/>
</dbReference>
<name>A0A395HAN1_9EURO</name>
<feature type="compositionally biased region" description="Polar residues" evidence="1">
    <location>
        <begin position="94"/>
        <end position="106"/>
    </location>
</feature>
<dbReference type="GeneID" id="37227952"/>